<organism evidence="1 2">
    <name type="scientific">Heyndrickxia coagulans</name>
    <name type="common">Weizmannia coagulans</name>
    <dbReference type="NCBI Taxonomy" id="1398"/>
    <lineage>
        <taxon>Bacteria</taxon>
        <taxon>Bacillati</taxon>
        <taxon>Bacillota</taxon>
        <taxon>Bacilli</taxon>
        <taxon>Bacillales</taxon>
        <taxon>Bacillaceae</taxon>
        <taxon>Heyndrickxia</taxon>
    </lineage>
</organism>
<evidence type="ECO:0000313" key="1">
    <source>
        <dbReference type="EMBL" id="AJO21915.1"/>
    </source>
</evidence>
<name>A0AAN0WAL5_HEYCO</name>
<proteinExistence type="predicted"/>
<sequence>MKEMSFIGFMKDKTGSWDERNVLHRAYERQKEAPGRRKCPS</sequence>
<dbReference type="EMBL" id="CP010525">
    <property type="protein sequence ID" value="AJO21915.1"/>
    <property type="molecule type" value="Genomic_DNA"/>
</dbReference>
<gene>
    <name evidence="1" type="ORF">SB48_HM08orf01720</name>
</gene>
<keyword evidence="2" id="KW-1185">Reference proteome</keyword>
<accession>A0AAN0WAL5</accession>
<protein>
    <submittedName>
        <fullName evidence="1">Uncharacterized protein</fullName>
    </submittedName>
</protein>
<dbReference type="Proteomes" id="UP000032024">
    <property type="component" value="Chromosome"/>
</dbReference>
<reference evidence="2" key="1">
    <citation type="submission" date="2015-01" db="EMBL/GenBank/DDBJ databases">
        <title>Comparative genome analysis of Bacillus coagulans HM-08, Clostridium butyricum HM-68, Bacillus subtilis HM-66 and Bacillus paralicheniformis BL-09.</title>
        <authorList>
            <person name="Zhang H."/>
        </authorList>
    </citation>
    <scope>NUCLEOTIDE SEQUENCE [LARGE SCALE GENOMIC DNA]</scope>
    <source>
        <strain evidence="2">HM-08</strain>
    </source>
</reference>
<dbReference type="AlphaFoldDB" id="A0AAN0WAL5"/>
<evidence type="ECO:0000313" key="2">
    <source>
        <dbReference type="Proteomes" id="UP000032024"/>
    </source>
</evidence>